<dbReference type="PANTHER" id="PTHR33927">
    <property type="entry name" value="TRANSMEMBRANE PROTEIN"/>
    <property type="match status" value="1"/>
</dbReference>
<dbReference type="PANTHER" id="PTHR33927:SF5">
    <property type="entry name" value="ENZYME, PUTATIVE (AFU_ORTHOLOGUE AFUA_8G01222)-RELATED"/>
    <property type="match status" value="1"/>
</dbReference>
<reference evidence="1" key="2">
    <citation type="submission" date="2021-10" db="EMBL/GenBank/DDBJ databases">
        <title>Phylogenomics reveals ancestral predisposition of the termite-cultivated fungus Termitomyces towards a domesticated lifestyle.</title>
        <authorList>
            <person name="Auxier B."/>
            <person name="Grum-Grzhimaylo A."/>
            <person name="Cardenas M.E."/>
            <person name="Lodge J.D."/>
            <person name="Laessoe T."/>
            <person name="Pedersen O."/>
            <person name="Smith M.E."/>
            <person name="Kuyper T.W."/>
            <person name="Franco-Molano E.A."/>
            <person name="Baroni T.J."/>
            <person name="Aanen D.K."/>
        </authorList>
    </citation>
    <scope>NUCLEOTIDE SEQUENCE</scope>
    <source>
        <strain evidence="1">AP01</strain>
        <tissue evidence="1">Mycelium</tissue>
    </source>
</reference>
<proteinExistence type="predicted"/>
<keyword evidence="2" id="KW-1185">Reference proteome</keyword>
<comment type="caution">
    <text evidence="1">The sequence shown here is derived from an EMBL/GenBank/DDBJ whole genome shotgun (WGS) entry which is preliminary data.</text>
</comment>
<reference evidence="1" key="1">
    <citation type="submission" date="2020-07" db="EMBL/GenBank/DDBJ databases">
        <authorList>
            <person name="Nieuwenhuis M."/>
            <person name="Van De Peppel L.J.J."/>
        </authorList>
    </citation>
    <scope>NUCLEOTIDE SEQUENCE</scope>
    <source>
        <strain evidence="1">AP01</strain>
        <tissue evidence="1">Mycelium</tissue>
    </source>
</reference>
<dbReference type="OrthoDB" id="3142841at2759"/>
<protein>
    <submittedName>
        <fullName evidence="1">Uncharacterized protein</fullName>
    </submittedName>
</protein>
<organism evidence="1 2">
    <name type="scientific">Asterophora parasitica</name>
    <dbReference type="NCBI Taxonomy" id="117018"/>
    <lineage>
        <taxon>Eukaryota</taxon>
        <taxon>Fungi</taxon>
        <taxon>Dikarya</taxon>
        <taxon>Basidiomycota</taxon>
        <taxon>Agaricomycotina</taxon>
        <taxon>Agaricomycetes</taxon>
        <taxon>Agaricomycetidae</taxon>
        <taxon>Agaricales</taxon>
        <taxon>Tricholomatineae</taxon>
        <taxon>Lyophyllaceae</taxon>
        <taxon>Asterophora</taxon>
    </lineage>
</organism>
<dbReference type="Proteomes" id="UP000775547">
    <property type="component" value="Unassembled WGS sequence"/>
</dbReference>
<dbReference type="EMBL" id="JABCKV010000149">
    <property type="protein sequence ID" value="KAG5642877.1"/>
    <property type="molecule type" value="Genomic_DNA"/>
</dbReference>
<evidence type="ECO:0000313" key="1">
    <source>
        <dbReference type="EMBL" id="KAG5642877.1"/>
    </source>
</evidence>
<dbReference type="AlphaFoldDB" id="A0A9P7G8Z5"/>
<sequence length="283" mass="30699">MPEPGKTGFSLVVSRAGDWTIKMIANPPTHIWKRGIPTYGVMKIAPMFRRLVVVATGSGIGPCTAAIMEKKVPIRVLWTAPSVRGTFGDKLVDSILEANPESVVYDTRQHGKPDMVKLTYRLVQEFKAEAVVIISNQKLTEKVVYGMPTWSDLRKHNTLDTGLSGALAGGALRGWKAGPRAILPGALTIGAACTLLQLAFNEAAITRVKYISGLSVSAPVKPATPPSKPLFERFLGMFGLQPVTDEQYVEKLKATRDGHLKRIAELEQQIETEKAGGVGKKDP</sequence>
<accession>A0A9P7G8Z5</accession>
<gene>
    <name evidence="1" type="ORF">DXG03_001919</name>
</gene>
<name>A0A9P7G8Z5_9AGAR</name>
<dbReference type="InterPro" id="IPR052979">
    <property type="entry name" value="Adenylate-forming_domain"/>
</dbReference>
<evidence type="ECO:0000313" key="2">
    <source>
        <dbReference type="Proteomes" id="UP000775547"/>
    </source>
</evidence>